<dbReference type="InterPro" id="IPR036250">
    <property type="entry name" value="AcylCo_DH-like_C"/>
</dbReference>
<protein>
    <recommendedName>
        <fullName evidence="2">Acyl-CoA dehydrogenase/oxidase C-terminal domain-containing protein</fullName>
    </recommendedName>
</protein>
<dbReference type="Pfam" id="PF00441">
    <property type="entry name" value="Acyl-CoA_dh_1"/>
    <property type="match status" value="1"/>
</dbReference>
<evidence type="ECO:0000256" key="1">
    <source>
        <dbReference type="ARBA" id="ARBA00022630"/>
    </source>
</evidence>
<keyword evidence="4" id="KW-1185">Reference proteome</keyword>
<keyword evidence="1" id="KW-0285">Flavoprotein</keyword>
<organism evidence="3 4">
    <name type="scientific">Protopolystoma xenopodis</name>
    <dbReference type="NCBI Taxonomy" id="117903"/>
    <lineage>
        <taxon>Eukaryota</taxon>
        <taxon>Metazoa</taxon>
        <taxon>Spiralia</taxon>
        <taxon>Lophotrochozoa</taxon>
        <taxon>Platyhelminthes</taxon>
        <taxon>Monogenea</taxon>
        <taxon>Polyopisthocotylea</taxon>
        <taxon>Polystomatidea</taxon>
        <taxon>Polystomatidae</taxon>
        <taxon>Protopolystoma</taxon>
    </lineage>
</organism>
<evidence type="ECO:0000259" key="2">
    <source>
        <dbReference type="Pfam" id="PF00441"/>
    </source>
</evidence>
<dbReference type="InterPro" id="IPR052547">
    <property type="entry name" value="Mito_Isobutyryl-CoADH"/>
</dbReference>
<dbReference type="InterPro" id="IPR006089">
    <property type="entry name" value="Acyl-CoA_DH_CS"/>
</dbReference>
<dbReference type="PROSITE" id="PS00073">
    <property type="entry name" value="ACYL_COA_DH_2"/>
    <property type="match status" value="1"/>
</dbReference>
<gene>
    <name evidence="3" type="ORF">PXEA_LOCUS36248</name>
</gene>
<dbReference type="Gene3D" id="1.20.140.10">
    <property type="entry name" value="Butyryl-CoA Dehydrogenase, subunit A, domain 3"/>
    <property type="match status" value="1"/>
</dbReference>
<accession>A0A448XR25</accession>
<name>A0A448XR25_9PLAT</name>
<evidence type="ECO:0000313" key="3">
    <source>
        <dbReference type="EMBL" id="VEL42808.1"/>
    </source>
</evidence>
<dbReference type="PANTHER" id="PTHR43831:SF1">
    <property type="entry name" value="ISOBUTYRYL-COA DEHYDROGENASE, MITOCHONDRIAL"/>
    <property type="match status" value="1"/>
</dbReference>
<proteinExistence type="predicted"/>
<dbReference type="SUPFAM" id="SSF47203">
    <property type="entry name" value="Acyl-CoA dehydrogenase C-terminal domain-like"/>
    <property type="match status" value="1"/>
</dbReference>
<dbReference type="EMBL" id="CAAALY010276754">
    <property type="protein sequence ID" value="VEL42808.1"/>
    <property type="molecule type" value="Genomic_DNA"/>
</dbReference>
<reference evidence="3" key="1">
    <citation type="submission" date="2018-11" db="EMBL/GenBank/DDBJ databases">
        <authorList>
            <consortium name="Pathogen Informatics"/>
        </authorList>
    </citation>
    <scope>NUCLEOTIDE SEQUENCE</scope>
</reference>
<feature type="domain" description="Acyl-CoA dehydrogenase/oxidase C-terminal" evidence="2">
    <location>
        <begin position="1"/>
        <end position="90"/>
    </location>
</feature>
<evidence type="ECO:0000313" key="4">
    <source>
        <dbReference type="Proteomes" id="UP000784294"/>
    </source>
</evidence>
<dbReference type="InterPro" id="IPR009075">
    <property type="entry name" value="AcylCo_DH/oxidase_C"/>
</dbReference>
<dbReference type="GO" id="GO:0003995">
    <property type="term" value="F:acyl-CoA dehydrogenase activity"/>
    <property type="evidence" value="ECO:0007669"/>
    <property type="project" value="InterPro"/>
</dbReference>
<dbReference type="GO" id="GO:0005739">
    <property type="term" value="C:mitochondrion"/>
    <property type="evidence" value="ECO:0007669"/>
    <property type="project" value="TreeGrafter"/>
</dbReference>
<sequence length="92" mass="10286">MKTSLCVSRAFIDHCLALLNENKLDTAMASMAKYWASDLCSVIASDAVQLHGGWGYMWEYAVCKNYVDARVQSIYAGTNEVMKELISRKIVS</sequence>
<dbReference type="OrthoDB" id="9988775at2759"/>
<dbReference type="PANTHER" id="PTHR43831">
    <property type="entry name" value="ISOBUTYRYL-COA DEHYDROGENASE"/>
    <property type="match status" value="1"/>
</dbReference>
<comment type="caution">
    <text evidence="3">The sequence shown here is derived from an EMBL/GenBank/DDBJ whole genome shotgun (WGS) entry which is preliminary data.</text>
</comment>
<dbReference type="Proteomes" id="UP000784294">
    <property type="component" value="Unassembled WGS sequence"/>
</dbReference>
<dbReference type="AlphaFoldDB" id="A0A448XR25"/>